<dbReference type="AlphaFoldDB" id="A0A5S4V5G4"/>
<feature type="compositionally biased region" description="Basic and acidic residues" evidence="1">
    <location>
        <begin position="67"/>
        <end position="82"/>
    </location>
</feature>
<evidence type="ECO:0000313" key="4">
    <source>
        <dbReference type="Proteomes" id="UP000325243"/>
    </source>
</evidence>
<evidence type="ECO:0000313" key="3">
    <source>
        <dbReference type="EMBL" id="TYL54144.1"/>
    </source>
</evidence>
<keyword evidence="4" id="KW-1185">Reference proteome</keyword>
<feature type="domain" description="AB hydrolase-1" evidence="2">
    <location>
        <begin position="113"/>
        <end position="324"/>
    </location>
</feature>
<feature type="region of interest" description="Disordered" evidence="1">
    <location>
        <begin position="58"/>
        <end position="84"/>
    </location>
</feature>
<dbReference type="PRINTS" id="PR00111">
    <property type="entry name" value="ABHYDROLASE"/>
</dbReference>
<dbReference type="Gene3D" id="3.40.50.1820">
    <property type="entry name" value="alpha/beta hydrolase"/>
    <property type="match status" value="1"/>
</dbReference>
<name>A0A5S4V5G4_9MICO</name>
<evidence type="ECO:0000256" key="1">
    <source>
        <dbReference type="SAM" id="MobiDB-lite"/>
    </source>
</evidence>
<accession>A0A5S4V5G4</accession>
<dbReference type="GO" id="GO:0016787">
    <property type="term" value="F:hydrolase activity"/>
    <property type="evidence" value="ECO:0007669"/>
    <property type="project" value="UniProtKB-KW"/>
</dbReference>
<dbReference type="EMBL" id="VSSB01000001">
    <property type="protein sequence ID" value="TYL54144.1"/>
    <property type="molecule type" value="Genomic_DNA"/>
</dbReference>
<gene>
    <name evidence="3" type="ORF">FYC51_11210</name>
</gene>
<dbReference type="InterPro" id="IPR000639">
    <property type="entry name" value="Epox_hydrolase-like"/>
</dbReference>
<dbReference type="PRINTS" id="PR00412">
    <property type="entry name" value="EPOXHYDRLASE"/>
</dbReference>
<dbReference type="InterPro" id="IPR050266">
    <property type="entry name" value="AB_hydrolase_sf"/>
</dbReference>
<protein>
    <submittedName>
        <fullName evidence="3">Alpha/beta hydrolase</fullName>
    </submittedName>
</protein>
<dbReference type="PANTHER" id="PTHR43798:SF33">
    <property type="entry name" value="HYDROLASE, PUTATIVE (AFU_ORTHOLOGUE AFUA_2G14860)-RELATED"/>
    <property type="match status" value="1"/>
</dbReference>
<dbReference type="Pfam" id="PF12697">
    <property type="entry name" value="Abhydrolase_6"/>
    <property type="match status" value="1"/>
</dbReference>
<dbReference type="PANTHER" id="PTHR43798">
    <property type="entry name" value="MONOACYLGLYCEROL LIPASE"/>
    <property type="match status" value="1"/>
</dbReference>
<reference evidence="3 4" key="1">
    <citation type="submission" date="2019-08" db="EMBL/GenBank/DDBJ databases">
        <authorList>
            <person name="Hu J."/>
        </authorList>
    </citation>
    <scope>NUCLEOTIDE SEQUENCE [LARGE SCALE GENOMIC DNA]</scope>
    <source>
        <strain evidence="3 4">NEAU-184</strain>
    </source>
</reference>
<keyword evidence="3" id="KW-0378">Hydrolase</keyword>
<dbReference type="SUPFAM" id="SSF53474">
    <property type="entry name" value="alpha/beta-Hydrolases"/>
    <property type="match status" value="1"/>
</dbReference>
<dbReference type="GO" id="GO:0016020">
    <property type="term" value="C:membrane"/>
    <property type="evidence" value="ECO:0007669"/>
    <property type="project" value="TreeGrafter"/>
</dbReference>
<dbReference type="Proteomes" id="UP000325243">
    <property type="component" value="Unassembled WGS sequence"/>
</dbReference>
<dbReference type="InterPro" id="IPR000073">
    <property type="entry name" value="AB_hydrolase_1"/>
</dbReference>
<organism evidence="3 4">
    <name type="scientific">Agromyces mariniharenae</name>
    <dbReference type="NCBI Taxonomy" id="2604423"/>
    <lineage>
        <taxon>Bacteria</taxon>
        <taxon>Bacillati</taxon>
        <taxon>Actinomycetota</taxon>
        <taxon>Actinomycetes</taxon>
        <taxon>Micrococcales</taxon>
        <taxon>Microbacteriaceae</taxon>
        <taxon>Agromyces</taxon>
    </lineage>
</organism>
<sequence>MDRLAWTCGLLPDVRSGRAHHTFGPGLRSRLALKAAPRGIADVDRGPAWSVHWWSSSDGPALSAPDVRGEPRSEPRGPRRPESSLAERWTRIDGVDVFYRESPDAPPDAPVMVHLHGFGLSGRYLLPTAERLADEYRTYVPDLPGFGRSWRAPRALDVPGLAQTAARFLDDRGVERATLVGNSMGCPVITEFAYSFPDRIDRAILVSPAGGVYNQPLMGAITQLARDGGREPKRMLRVAVPDYLKFGIPSTVRMFRSLTRYPSYERLLALHIPTLAVVGDRDPLMPPPAIVREVATNTDNHVVLVVIEGAAHAINFSHPDELAHVIRLFMADRPIVDDPDAPGLAHVEEVHRSPHHPPVTDA</sequence>
<comment type="caution">
    <text evidence="3">The sequence shown here is derived from an EMBL/GenBank/DDBJ whole genome shotgun (WGS) entry which is preliminary data.</text>
</comment>
<proteinExistence type="predicted"/>
<evidence type="ECO:0000259" key="2">
    <source>
        <dbReference type="Pfam" id="PF12697"/>
    </source>
</evidence>
<dbReference type="InterPro" id="IPR029058">
    <property type="entry name" value="AB_hydrolase_fold"/>
</dbReference>